<dbReference type="Proteomes" id="UP000663877">
    <property type="component" value="Unassembled WGS sequence"/>
</dbReference>
<reference evidence="2" key="1">
    <citation type="submission" date="2021-02" db="EMBL/GenBank/DDBJ databases">
        <authorList>
            <person name="Nowell W R."/>
        </authorList>
    </citation>
    <scope>NUCLEOTIDE SEQUENCE</scope>
</reference>
<protein>
    <submittedName>
        <fullName evidence="2">Uncharacterized protein</fullName>
    </submittedName>
</protein>
<dbReference type="EMBL" id="CAJNOM010000169">
    <property type="protein sequence ID" value="CAF1173494.1"/>
    <property type="molecule type" value="Genomic_DNA"/>
</dbReference>
<dbReference type="Proteomes" id="UP000663832">
    <property type="component" value="Unassembled WGS sequence"/>
</dbReference>
<evidence type="ECO:0000313" key="4">
    <source>
        <dbReference type="Proteomes" id="UP000663877"/>
    </source>
</evidence>
<gene>
    <name evidence="2" type="ORF">BJG266_LOCUS27004</name>
    <name evidence="1" type="ORF">QVE165_LOCUS24257</name>
</gene>
<dbReference type="OrthoDB" id="10356800at2759"/>
<dbReference type="AlphaFoldDB" id="A0A814WU27"/>
<accession>A0A814WU27</accession>
<comment type="caution">
    <text evidence="2">The sequence shown here is derived from an EMBL/GenBank/DDBJ whole genome shotgun (WGS) entry which is preliminary data.</text>
</comment>
<keyword evidence="3" id="KW-1185">Reference proteome</keyword>
<proteinExistence type="predicted"/>
<sequence>MLESLTTYIEKWKTYDIHPISILGGLHIQAKTKSNPSITSVDLSATKISLQLFKINVCLLQVGLAKDNIQLTELRTHVDIVTISLFPLSCKQIQMETILSNCDQSTADVFKIQLITEQFRRFENTNTHAIQSQRCRL</sequence>
<name>A0A814WU27_9BILA</name>
<evidence type="ECO:0000313" key="2">
    <source>
        <dbReference type="EMBL" id="CAF1202808.1"/>
    </source>
</evidence>
<organism evidence="2 4">
    <name type="scientific">Adineta steineri</name>
    <dbReference type="NCBI Taxonomy" id="433720"/>
    <lineage>
        <taxon>Eukaryota</taxon>
        <taxon>Metazoa</taxon>
        <taxon>Spiralia</taxon>
        <taxon>Gnathifera</taxon>
        <taxon>Rotifera</taxon>
        <taxon>Eurotatoria</taxon>
        <taxon>Bdelloidea</taxon>
        <taxon>Adinetida</taxon>
        <taxon>Adinetidae</taxon>
        <taxon>Adineta</taxon>
    </lineage>
</organism>
<evidence type="ECO:0000313" key="3">
    <source>
        <dbReference type="Proteomes" id="UP000663832"/>
    </source>
</evidence>
<dbReference type="EMBL" id="CAJNOI010000238">
    <property type="protein sequence ID" value="CAF1202808.1"/>
    <property type="molecule type" value="Genomic_DNA"/>
</dbReference>
<evidence type="ECO:0000313" key="1">
    <source>
        <dbReference type="EMBL" id="CAF1173494.1"/>
    </source>
</evidence>